<comment type="caution">
    <text evidence="1">The sequence shown here is derived from an EMBL/GenBank/DDBJ whole genome shotgun (WGS) entry which is preliminary data.</text>
</comment>
<gene>
    <name evidence="1" type="ORF">BN2614_LOCUS7</name>
</gene>
<protein>
    <submittedName>
        <fullName evidence="1">Uncharacterized protein</fullName>
    </submittedName>
</protein>
<name>A0A9X9M5T3_GULGU</name>
<proteinExistence type="predicted"/>
<dbReference type="AlphaFoldDB" id="A0A9X9M5T3"/>
<dbReference type="Proteomes" id="UP000269945">
    <property type="component" value="Unassembled WGS sequence"/>
</dbReference>
<sequence length="88" mass="10313">MWRQREAGSPNSERKQGSWSLSYFCHPGQVVEAERKRTRDRGLLRLQEPRWIEMASREMSRQAPGHQAIHQVSLPLPEVSYLLNLPIF</sequence>
<keyword evidence="2" id="KW-1185">Reference proteome</keyword>
<reference evidence="1 2" key="1">
    <citation type="submission" date="2018-10" db="EMBL/GenBank/DDBJ databases">
        <authorList>
            <person name="Ekblom R."/>
            <person name="Jareborg N."/>
        </authorList>
    </citation>
    <scope>NUCLEOTIDE SEQUENCE [LARGE SCALE GENOMIC DNA]</scope>
    <source>
        <tissue evidence="1">Muscle</tissue>
    </source>
</reference>
<organism evidence="1 2">
    <name type="scientific">Gulo gulo</name>
    <name type="common">Wolverine</name>
    <name type="synonym">Gluton</name>
    <dbReference type="NCBI Taxonomy" id="48420"/>
    <lineage>
        <taxon>Eukaryota</taxon>
        <taxon>Metazoa</taxon>
        <taxon>Chordata</taxon>
        <taxon>Craniata</taxon>
        <taxon>Vertebrata</taxon>
        <taxon>Euteleostomi</taxon>
        <taxon>Mammalia</taxon>
        <taxon>Eutheria</taxon>
        <taxon>Laurasiatheria</taxon>
        <taxon>Carnivora</taxon>
        <taxon>Caniformia</taxon>
        <taxon>Musteloidea</taxon>
        <taxon>Mustelidae</taxon>
        <taxon>Guloninae</taxon>
        <taxon>Gulo</taxon>
    </lineage>
</organism>
<dbReference type="EMBL" id="CYRY02043237">
    <property type="protein sequence ID" value="VCX37482.1"/>
    <property type="molecule type" value="Genomic_DNA"/>
</dbReference>
<evidence type="ECO:0000313" key="2">
    <source>
        <dbReference type="Proteomes" id="UP000269945"/>
    </source>
</evidence>
<evidence type="ECO:0000313" key="1">
    <source>
        <dbReference type="EMBL" id="VCX37482.1"/>
    </source>
</evidence>
<accession>A0A9X9M5T3</accession>